<organism evidence="1 2">
    <name type="scientific">Diploptera punctata</name>
    <name type="common">Pacific beetle cockroach</name>
    <dbReference type="NCBI Taxonomy" id="6984"/>
    <lineage>
        <taxon>Eukaryota</taxon>
        <taxon>Metazoa</taxon>
        <taxon>Ecdysozoa</taxon>
        <taxon>Arthropoda</taxon>
        <taxon>Hexapoda</taxon>
        <taxon>Insecta</taxon>
        <taxon>Pterygota</taxon>
        <taxon>Neoptera</taxon>
        <taxon>Polyneoptera</taxon>
        <taxon>Dictyoptera</taxon>
        <taxon>Blattodea</taxon>
        <taxon>Blaberoidea</taxon>
        <taxon>Blaberidae</taxon>
        <taxon>Diplopterinae</taxon>
        <taxon>Diploptera</taxon>
    </lineage>
</organism>
<dbReference type="InterPro" id="IPR036728">
    <property type="entry name" value="PBP_GOBP_sf"/>
</dbReference>
<dbReference type="SUPFAM" id="SSF47565">
    <property type="entry name" value="Insect pheromone/odorant-binding proteins"/>
    <property type="match status" value="1"/>
</dbReference>
<gene>
    <name evidence="1" type="ORF">L9F63_017269</name>
</gene>
<dbReference type="EMBL" id="JASPKZ010004935">
    <property type="protein sequence ID" value="KAJ9589520.1"/>
    <property type="molecule type" value="Genomic_DNA"/>
</dbReference>
<dbReference type="Pfam" id="PF01395">
    <property type="entry name" value="PBP_GOBP"/>
    <property type="match status" value="1"/>
</dbReference>
<reference evidence="1" key="1">
    <citation type="journal article" date="2023" name="IScience">
        <title>Live-bearing cockroach genome reveals convergent evolutionary mechanisms linked to viviparity in insects and beyond.</title>
        <authorList>
            <person name="Fouks B."/>
            <person name="Harrison M.C."/>
            <person name="Mikhailova A.A."/>
            <person name="Marchal E."/>
            <person name="English S."/>
            <person name="Carruthers M."/>
            <person name="Jennings E.C."/>
            <person name="Chiamaka E.L."/>
            <person name="Frigard R.A."/>
            <person name="Pippel M."/>
            <person name="Attardo G.M."/>
            <person name="Benoit J.B."/>
            <person name="Bornberg-Bauer E."/>
            <person name="Tobe S.S."/>
        </authorList>
    </citation>
    <scope>NUCLEOTIDE SEQUENCE</scope>
    <source>
        <strain evidence="1">Stay&amp;Tobe</strain>
    </source>
</reference>
<evidence type="ECO:0000313" key="1">
    <source>
        <dbReference type="EMBL" id="KAJ9589520.1"/>
    </source>
</evidence>
<dbReference type="GO" id="GO:0005549">
    <property type="term" value="F:odorant binding"/>
    <property type="evidence" value="ECO:0007669"/>
    <property type="project" value="InterPro"/>
</dbReference>
<protein>
    <submittedName>
        <fullName evidence="1">Uncharacterized protein</fullName>
    </submittedName>
</protein>
<comment type="caution">
    <text evidence="1">The sequence shown here is derived from an EMBL/GenBank/DDBJ whole genome shotgun (WGS) entry which is preliminary data.</text>
</comment>
<accession>A0AAD7ZYZ8</accession>
<dbReference type="InterPro" id="IPR006170">
    <property type="entry name" value="PBP/GOBP"/>
</dbReference>
<name>A0AAD7ZYZ8_DIPPU</name>
<dbReference type="AlphaFoldDB" id="A0AAD7ZYZ8"/>
<dbReference type="Proteomes" id="UP001233999">
    <property type="component" value="Unassembled WGS sequence"/>
</dbReference>
<reference evidence="1" key="2">
    <citation type="submission" date="2023-05" db="EMBL/GenBank/DDBJ databases">
        <authorList>
            <person name="Fouks B."/>
        </authorList>
    </citation>
    <scope>NUCLEOTIDE SEQUENCE</scope>
    <source>
        <strain evidence="1">Stay&amp;Tobe</strain>
        <tissue evidence="1">Testes</tissue>
    </source>
</reference>
<evidence type="ECO:0000313" key="2">
    <source>
        <dbReference type="Proteomes" id="UP001233999"/>
    </source>
</evidence>
<sequence length="202" mass="23104">MFSFTSAITADFIAEHFQISIQFEESKTVPKERQDNDTYNNEVNEHFKMCCDINQTDSTVEEERKVGKEIGEICAQSGADYVEKLVTDVTTNQAFCAYQCAFRKLKMADGDGNIITKHSKKFIRLFFGFEDETVTQKIAELCPGRSEEAVTKLGGQYVCNGQSFYYMLCSYDVMNQFCADDKQVQGGRCDLHRQKLQQSFQE</sequence>
<proteinExistence type="predicted"/>
<keyword evidence="2" id="KW-1185">Reference proteome</keyword>